<evidence type="ECO:0000256" key="1">
    <source>
        <dbReference type="ARBA" id="ARBA00001974"/>
    </source>
</evidence>
<dbReference type="Gene3D" id="1.10.540.10">
    <property type="entry name" value="Acyl-CoA dehydrogenase/oxidase, N-terminal domain"/>
    <property type="match status" value="1"/>
</dbReference>
<accession>A0A2U2CHV2</accession>
<evidence type="ECO:0000313" key="9">
    <source>
        <dbReference type="Proteomes" id="UP000244940"/>
    </source>
</evidence>
<protein>
    <recommendedName>
        <fullName evidence="10">Acyl-CoA dehydrogenase</fullName>
    </recommendedName>
</protein>
<dbReference type="Proteomes" id="UP000244940">
    <property type="component" value="Unassembled WGS sequence"/>
</dbReference>
<dbReference type="SUPFAM" id="SSF56645">
    <property type="entry name" value="Acyl-CoA dehydrogenase NM domain-like"/>
    <property type="match status" value="1"/>
</dbReference>
<dbReference type="AlphaFoldDB" id="A0A2U2CHV2"/>
<dbReference type="PANTHER" id="PTHR43884:SF20">
    <property type="entry name" value="ACYL-COA DEHYDROGENASE FADE28"/>
    <property type="match status" value="1"/>
</dbReference>
<evidence type="ECO:0000256" key="3">
    <source>
        <dbReference type="ARBA" id="ARBA00022630"/>
    </source>
</evidence>
<evidence type="ECO:0008006" key="10">
    <source>
        <dbReference type="Google" id="ProtNLM"/>
    </source>
</evidence>
<dbReference type="InterPro" id="IPR009100">
    <property type="entry name" value="AcylCoA_DH/oxidase_NM_dom_sf"/>
</dbReference>
<keyword evidence="3" id="KW-0285">Flavoprotein</keyword>
<evidence type="ECO:0000259" key="6">
    <source>
        <dbReference type="Pfam" id="PF00441"/>
    </source>
</evidence>
<feature type="domain" description="Acyl-CoA dehydrogenase/oxidase N-terminal" evidence="7">
    <location>
        <begin position="8"/>
        <end position="70"/>
    </location>
</feature>
<sequence length="323" mass="32974">MTSETDPVFEAALAVLGDHCQPHSLAAWEAGDMPQALWRDLDETGLLSLLLPEDAGGIGAGADTFAGILRLAGRLAAPGPLAETCVGRWLTHAAGLPVPAGAMSLSLDGNEAPGGADTETLGVLTDGGLVLLPAAGSTQRRNLAGEVRLSPAASNLRPTALPAEQAARARALVSLGRAAMMLGALDRVLVLSLAHANTRVQFGRPIGKFQAVQQNMAVLAGGVAAAAAVVAAAARDVDAGGPGLLLAAARARLGEISVEAAGIAHQVHGAIGTTREYELHFHTRRLSAWRAEQGTPRAARRLLARRFAGAPAGALWETLLATG</sequence>
<dbReference type="EMBL" id="QEYD01000001">
    <property type="protein sequence ID" value="PWE31458.1"/>
    <property type="molecule type" value="Genomic_DNA"/>
</dbReference>
<comment type="caution">
    <text evidence="8">The sequence shown here is derived from an EMBL/GenBank/DDBJ whole genome shotgun (WGS) entry which is preliminary data.</text>
</comment>
<dbReference type="Pfam" id="PF02771">
    <property type="entry name" value="Acyl-CoA_dh_N"/>
    <property type="match status" value="1"/>
</dbReference>
<keyword evidence="9" id="KW-1185">Reference proteome</keyword>
<reference evidence="8 9" key="1">
    <citation type="submission" date="2018-05" db="EMBL/GenBank/DDBJ databases">
        <title>Pararhodobacter marina sp. nov., isolated from deep-sea water of the Indian Ocean.</title>
        <authorList>
            <person name="Lai Q.Sr."/>
            <person name="Liu X."/>
            <person name="Shao Z."/>
        </authorList>
    </citation>
    <scope>NUCLEOTIDE SEQUENCE [LARGE SCALE GENOMIC DNA]</scope>
    <source>
        <strain evidence="8 9">CIC4N-9</strain>
    </source>
</reference>
<evidence type="ECO:0000256" key="5">
    <source>
        <dbReference type="ARBA" id="ARBA00023002"/>
    </source>
</evidence>
<evidence type="ECO:0000256" key="2">
    <source>
        <dbReference type="ARBA" id="ARBA00009347"/>
    </source>
</evidence>
<feature type="domain" description="Acyl-CoA dehydrogenase/oxidase C-terminal" evidence="6">
    <location>
        <begin position="176"/>
        <end position="306"/>
    </location>
</feature>
<gene>
    <name evidence="8" type="ORF">C4N9_00045</name>
</gene>
<proteinExistence type="inferred from homology"/>
<evidence type="ECO:0000256" key="4">
    <source>
        <dbReference type="ARBA" id="ARBA00022827"/>
    </source>
</evidence>
<dbReference type="GO" id="GO:0003995">
    <property type="term" value="F:acyl-CoA dehydrogenase activity"/>
    <property type="evidence" value="ECO:0007669"/>
    <property type="project" value="TreeGrafter"/>
</dbReference>
<keyword evidence="4" id="KW-0274">FAD</keyword>
<name>A0A2U2CHV2_9RHOB</name>
<keyword evidence="5" id="KW-0560">Oxidoreductase</keyword>
<evidence type="ECO:0000313" key="8">
    <source>
        <dbReference type="EMBL" id="PWE31458.1"/>
    </source>
</evidence>
<dbReference type="RefSeq" id="WP_109531259.1">
    <property type="nucleotide sequence ID" value="NZ_QEYD01000001.1"/>
</dbReference>
<comment type="similarity">
    <text evidence="2">Belongs to the acyl-CoA dehydrogenase family.</text>
</comment>
<dbReference type="GO" id="GO:0050660">
    <property type="term" value="F:flavin adenine dinucleotide binding"/>
    <property type="evidence" value="ECO:0007669"/>
    <property type="project" value="InterPro"/>
</dbReference>
<dbReference type="InterPro" id="IPR013786">
    <property type="entry name" value="AcylCoA_DH/ox_N"/>
</dbReference>
<dbReference type="InterPro" id="IPR037069">
    <property type="entry name" value="AcylCoA_DH/ox_N_sf"/>
</dbReference>
<dbReference type="GeneID" id="94363273"/>
<dbReference type="OrthoDB" id="2450120at2"/>
<dbReference type="SUPFAM" id="SSF47203">
    <property type="entry name" value="Acyl-CoA dehydrogenase C-terminal domain-like"/>
    <property type="match status" value="1"/>
</dbReference>
<dbReference type="PANTHER" id="PTHR43884">
    <property type="entry name" value="ACYL-COA DEHYDROGENASE"/>
    <property type="match status" value="1"/>
</dbReference>
<dbReference type="InterPro" id="IPR036250">
    <property type="entry name" value="AcylCo_DH-like_C"/>
</dbReference>
<comment type="cofactor">
    <cofactor evidence="1">
        <name>FAD</name>
        <dbReference type="ChEBI" id="CHEBI:57692"/>
    </cofactor>
</comment>
<evidence type="ECO:0000259" key="7">
    <source>
        <dbReference type="Pfam" id="PF02771"/>
    </source>
</evidence>
<dbReference type="Gene3D" id="1.20.140.10">
    <property type="entry name" value="Butyryl-CoA Dehydrogenase, subunit A, domain 3"/>
    <property type="match status" value="1"/>
</dbReference>
<dbReference type="Pfam" id="PF00441">
    <property type="entry name" value="Acyl-CoA_dh_1"/>
    <property type="match status" value="1"/>
</dbReference>
<organism evidence="8 9">
    <name type="scientific">Pararhodobacter marinus</name>
    <dbReference type="NCBI Taxonomy" id="2184063"/>
    <lineage>
        <taxon>Bacteria</taxon>
        <taxon>Pseudomonadati</taxon>
        <taxon>Pseudomonadota</taxon>
        <taxon>Alphaproteobacteria</taxon>
        <taxon>Rhodobacterales</taxon>
        <taxon>Paracoccaceae</taxon>
        <taxon>Pararhodobacter</taxon>
    </lineage>
</organism>
<dbReference type="InterPro" id="IPR009075">
    <property type="entry name" value="AcylCo_DH/oxidase_C"/>
</dbReference>